<protein>
    <submittedName>
        <fullName evidence="1">14498_t:CDS:1</fullName>
    </submittedName>
</protein>
<evidence type="ECO:0000313" key="2">
    <source>
        <dbReference type="Proteomes" id="UP000789920"/>
    </source>
</evidence>
<organism evidence="1 2">
    <name type="scientific">Racocetra persica</name>
    <dbReference type="NCBI Taxonomy" id="160502"/>
    <lineage>
        <taxon>Eukaryota</taxon>
        <taxon>Fungi</taxon>
        <taxon>Fungi incertae sedis</taxon>
        <taxon>Mucoromycota</taxon>
        <taxon>Glomeromycotina</taxon>
        <taxon>Glomeromycetes</taxon>
        <taxon>Diversisporales</taxon>
        <taxon>Gigasporaceae</taxon>
        <taxon>Racocetra</taxon>
    </lineage>
</organism>
<keyword evidence="2" id="KW-1185">Reference proteome</keyword>
<proteinExistence type="predicted"/>
<name>A0ACA9NKX3_9GLOM</name>
<reference evidence="1" key="1">
    <citation type="submission" date="2021-06" db="EMBL/GenBank/DDBJ databases">
        <authorList>
            <person name="Kallberg Y."/>
            <person name="Tangrot J."/>
            <person name="Rosling A."/>
        </authorList>
    </citation>
    <scope>NUCLEOTIDE SEQUENCE</scope>
    <source>
        <strain evidence="1">MA461A</strain>
    </source>
</reference>
<evidence type="ECO:0000313" key="1">
    <source>
        <dbReference type="EMBL" id="CAG8653992.1"/>
    </source>
</evidence>
<accession>A0ACA9NKX3</accession>
<sequence>NAKSELNYVDPNIYQEDFLSIFNKISSSIEDGTDLFSEEDSFSIQKELTEEPIEDTEDLSEENLAGENSVNLEIKNPINLSSKLELSELSSSVIEEIIHGDKDFDVDKLL</sequence>
<dbReference type="EMBL" id="CAJVQC010014064">
    <property type="protein sequence ID" value="CAG8653992.1"/>
    <property type="molecule type" value="Genomic_DNA"/>
</dbReference>
<feature type="non-terminal residue" evidence="1">
    <location>
        <position position="1"/>
    </location>
</feature>
<dbReference type="Proteomes" id="UP000789920">
    <property type="component" value="Unassembled WGS sequence"/>
</dbReference>
<comment type="caution">
    <text evidence="1">The sequence shown here is derived from an EMBL/GenBank/DDBJ whole genome shotgun (WGS) entry which is preliminary data.</text>
</comment>
<gene>
    <name evidence="1" type="ORF">RPERSI_LOCUS7997</name>
</gene>